<evidence type="ECO:0000313" key="4">
    <source>
        <dbReference type="Proteomes" id="UP000494256"/>
    </source>
</evidence>
<proteinExistence type="predicted"/>
<accession>A0A8S0ZMX8</accession>
<organism evidence="1 3">
    <name type="scientific">Arctia plantaginis</name>
    <name type="common">Wood tiger moth</name>
    <name type="synonym">Phalaena plantaginis</name>
    <dbReference type="NCBI Taxonomy" id="874455"/>
    <lineage>
        <taxon>Eukaryota</taxon>
        <taxon>Metazoa</taxon>
        <taxon>Ecdysozoa</taxon>
        <taxon>Arthropoda</taxon>
        <taxon>Hexapoda</taxon>
        <taxon>Insecta</taxon>
        <taxon>Pterygota</taxon>
        <taxon>Neoptera</taxon>
        <taxon>Endopterygota</taxon>
        <taxon>Lepidoptera</taxon>
        <taxon>Glossata</taxon>
        <taxon>Ditrysia</taxon>
        <taxon>Noctuoidea</taxon>
        <taxon>Erebidae</taxon>
        <taxon>Arctiinae</taxon>
        <taxon>Arctia</taxon>
    </lineage>
</organism>
<reference evidence="3 4" key="1">
    <citation type="submission" date="2020-04" db="EMBL/GenBank/DDBJ databases">
        <authorList>
            <person name="Wallbank WR R."/>
            <person name="Pardo Diaz C."/>
            <person name="Kozak K."/>
            <person name="Martin S."/>
            <person name="Jiggins C."/>
            <person name="Moest M."/>
            <person name="Warren A I."/>
            <person name="Byers J.R.P. K."/>
            <person name="Montejo-Kovacevich G."/>
            <person name="Yen C E."/>
        </authorList>
    </citation>
    <scope>NUCLEOTIDE SEQUENCE [LARGE SCALE GENOMIC DNA]</scope>
</reference>
<comment type="caution">
    <text evidence="1">The sequence shown here is derived from an EMBL/GenBank/DDBJ whole genome shotgun (WGS) entry which is preliminary data.</text>
</comment>
<evidence type="ECO:0000313" key="2">
    <source>
        <dbReference type="EMBL" id="CAB3252148.1"/>
    </source>
</evidence>
<sequence length="102" mass="11864">MSRCAAGVRCIVAMRQRSHITTNCNSARLQWEHAVLPRDYRRVLRHTPGDEPSAAAQQILTWINRNSRREPTIMLRNYPRSTQLQYSPRVTRPYFNSAILIA</sequence>
<name>A0A8S0ZMX8_ARCPL</name>
<dbReference type="EMBL" id="CADEBC010000483">
    <property type="protein sequence ID" value="CAB3234806.1"/>
    <property type="molecule type" value="Genomic_DNA"/>
</dbReference>
<dbReference type="Proteomes" id="UP000494106">
    <property type="component" value="Unassembled WGS sequence"/>
</dbReference>
<dbReference type="EMBL" id="CADEBD010000364">
    <property type="protein sequence ID" value="CAB3252148.1"/>
    <property type="molecule type" value="Genomic_DNA"/>
</dbReference>
<dbReference type="AlphaFoldDB" id="A0A8S0ZMX8"/>
<keyword evidence="3" id="KW-1185">Reference proteome</keyword>
<evidence type="ECO:0000313" key="3">
    <source>
        <dbReference type="Proteomes" id="UP000494106"/>
    </source>
</evidence>
<dbReference type="Proteomes" id="UP000494256">
    <property type="component" value="Unassembled WGS sequence"/>
</dbReference>
<evidence type="ECO:0000313" key="1">
    <source>
        <dbReference type="EMBL" id="CAB3234806.1"/>
    </source>
</evidence>
<protein>
    <submittedName>
        <fullName evidence="1">Uncharacterized protein</fullName>
    </submittedName>
</protein>
<gene>
    <name evidence="2" type="ORF">APLA_LOCUS13946</name>
    <name evidence="1" type="ORF">APLA_LOCUS5819</name>
</gene>